<keyword evidence="1" id="KW-0687">Ribonucleoprotein</keyword>
<keyword evidence="1" id="KW-0689">Ribosomal protein</keyword>
<comment type="caution">
    <text evidence="1">The sequence shown here is derived from an EMBL/GenBank/DDBJ whole genome shotgun (WGS) entry which is preliminary data.</text>
</comment>
<proteinExistence type="predicted"/>
<keyword evidence="2" id="KW-1185">Reference proteome</keyword>
<reference evidence="1" key="1">
    <citation type="journal article" date="2020" name="Stud. Mycol.">
        <title>101 Dothideomycetes genomes: a test case for predicting lifestyles and emergence of pathogens.</title>
        <authorList>
            <person name="Haridas S."/>
            <person name="Albert R."/>
            <person name="Binder M."/>
            <person name="Bloem J."/>
            <person name="Labutti K."/>
            <person name="Salamov A."/>
            <person name="Andreopoulos B."/>
            <person name="Baker S."/>
            <person name="Barry K."/>
            <person name="Bills G."/>
            <person name="Bluhm B."/>
            <person name="Cannon C."/>
            <person name="Castanera R."/>
            <person name="Culley D."/>
            <person name="Daum C."/>
            <person name="Ezra D."/>
            <person name="Gonzalez J."/>
            <person name="Henrissat B."/>
            <person name="Kuo A."/>
            <person name="Liang C."/>
            <person name="Lipzen A."/>
            <person name="Lutzoni F."/>
            <person name="Magnuson J."/>
            <person name="Mondo S."/>
            <person name="Nolan M."/>
            <person name="Ohm R."/>
            <person name="Pangilinan J."/>
            <person name="Park H.-J."/>
            <person name="Ramirez L."/>
            <person name="Alfaro M."/>
            <person name="Sun H."/>
            <person name="Tritt A."/>
            <person name="Yoshinaga Y."/>
            <person name="Zwiers L.-H."/>
            <person name="Turgeon B."/>
            <person name="Goodwin S."/>
            <person name="Spatafora J."/>
            <person name="Crous P."/>
            <person name="Grigoriev I."/>
        </authorList>
    </citation>
    <scope>NUCLEOTIDE SEQUENCE</scope>
    <source>
        <strain evidence="1">ATCC 200398</strain>
    </source>
</reference>
<evidence type="ECO:0000313" key="2">
    <source>
        <dbReference type="Proteomes" id="UP000799755"/>
    </source>
</evidence>
<gene>
    <name evidence="1" type="ORF">BDR25DRAFT_47541</name>
</gene>
<evidence type="ECO:0000313" key="1">
    <source>
        <dbReference type="EMBL" id="KAF2469245.1"/>
    </source>
</evidence>
<dbReference type="EMBL" id="MU003512">
    <property type="protein sequence ID" value="KAF2469245.1"/>
    <property type="molecule type" value="Genomic_DNA"/>
</dbReference>
<name>A0ACB6QQT5_9PLEO</name>
<organism evidence="1 2">
    <name type="scientific">Lindgomyces ingoldianus</name>
    <dbReference type="NCBI Taxonomy" id="673940"/>
    <lineage>
        <taxon>Eukaryota</taxon>
        <taxon>Fungi</taxon>
        <taxon>Dikarya</taxon>
        <taxon>Ascomycota</taxon>
        <taxon>Pezizomycotina</taxon>
        <taxon>Dothideomycetes</taxon>
        <taxon>Pleosporomycetidae</taxon>
        <taxon>Pleosporales</taxon>
        <taxon>Lindgomycetaceae</taxon>
        <taxon>Lindgomyces</taxon>
    </lineage>
</organism>
<sequence>MTDPNFEIEAQRLSLTFFDPSNDSHCDFLVELYNAPEILATNGGIAPPIGDREAARKILTGEQDERLRSGDMYGKYLVTLKSPPPSDNDTPSLALHQYGEKIGIVTLNLRKGQNSFTVPEIGYWFLKKGRGRGYATEATGALMKYLEEEKGQRELFGFCNPDNKASKGVLKRLGFEARGIATLKTFGGIVGAVWARPGMNEDLSVYGV</sequence>
<dbReference type="Proteomes" id="UP000799755">
    <property type="component" value="Unassembled WGS sequence"/>
</dbReference>
<accession>A0ACB6QQT5</accession>
<protein>
    <submittedName>
        <fullName evidence="1">Including n-acetylases of ribosomal protein</fullName>
    </submittedName>
</protein>